<organism evidence="1 2">
    <name type="scientific">Castanea mollissima</name>
    <name type="common">Chinese chestnut</name>
    <dbReference type="NCBI Taxonomy" id="60419"/>
    <lineage>
        <taxon>Eukaryota</taxon>
        <taxon>Viridiplantae</taxon>
        <taxon>Streptophyta</taxon>
        <taxon>Embryophyta</taxon>
        <taxon>Tracheophyta</taxon>
        <taxon>Spermatophyta</taxon>
        <taxon>Magnoliopsida</taxon>
        <taxon>eudicotyledons</taxon>
        <taxon>Gunneridae</taxon>
        <taxon>Pentapetalae</taxon>
        <taxon>rosids</taxon>
        <taxon>fabids</taxon>
        <taxon>Fagales</taxon>
        <taxon>Fagaceae</taxon>
        <taxon>Castanea</taxon>
    </lineage>
</organism>
<dbReference type="PANTHER" id="PTHR47380">
    <property type="entry name" value="OS02G0533000 PROTEIN"/>
    <property type="match status" value="1"/>
</dbReference>
<name>A0A8J4R2W1_9ROSI</name>
<dbReference type="OrthoDB" id="4518at2759"/>
<dbReference type="Proteomes" id="UP000737018">
    <property type="component" value="Unassembled WGS sequence"/>
</dbReference>
<reference evidence="1" key="1">
    <citation type="submission" date="2020-03" db="EMBL/GenBank/DDBJ databases">
        <title>Castanea mollissima Vanexum genome sequencing.</title>
        <authorList>
            <person name="Staton M."/>
        </authorList>
    </citation>
    <scope>NUCLEOTIDE SEQUENCE</scope>
    <source>
        <tissue evidence="1">Leaf</tissue>
    </source>
</reference>
<dbReference type="AlphaFoldDB" id="A0A8J4R2W1"/>
<dbReference type="InterPro" id="IPR044200">
    <property type="entry name" value="At5g03900-like"/>
</dbReference>
<evidence type="ECO:0000313" key="1">
    <source>
        <dbReference type="EMBL" id="KAF3955231.1"/>
    </source>
</evidence>
<sequence>MVSKKKYIYTIDDDCFIFSFVFGDGDPNQGIEEERWKLIGQYISSNGGVVTAEELAPYLDVESTGATTEKKKKTEHRLLVMMPPNTMNK</sequence>
<accession>A0A8J4R2W1</accession>
<proteinExistence type="predicted"/>
<keyword evidence="2" id="KW-1185">Reference proteome</keyword>
<dbReference type="EMBL" id="JRKL02003447">
    <property type="protein sequence ID" value="KAF3955231.1"/>
    <property type="molecule type" value="Genomic_DNA"/>
</dbReference>
<gene>
    <name evidence="1" type="ORF">CMV_019528</name>
</gene>
<comment type="caution">
    <text evidence="1">The sequence shown here is derived from an EMBL/GenBank/DDBJ whole genome shotgun (WGS) entry which is preliminary data.</text>
</comment>
<dbReference type="PANTHER" id="PTHR47380:SF4">
    <property type="entry name" value="OS02G0533000 PROTEIN"/>
    <property type="match status" value="1"/>
</dbReference>
<protein>
    <submittedName>
        <fullName evidence="1">Uncharacterized protein</fullName>
    </submittedName>
</protein>
<evidence type="ECO:0000313" key="2">
    <source>
        <dbReference type="Proteomes" id="UP000737018"/>
    </source>
</evidence>
<dbReference type="GO" id="GO:0009941">
    <property type="term" value="C:chloroplast envelope"/>
    <property type="evidence" value="ECO:0007669"/>
    <property type="project" value="TreeGrafter"/>
</dbReference>